<dbReference type="WBParaSite" id="RSKR_0000994600.1">
    <property type="protein sequence ID" value="RSKR_0000994600.1"/>
    <property type="gene ID" value="RSKR_0000994600"/>
</dbReference>
<accession>A0AC35UBP8</accession>
<evidence type="ECO:0000313" key="2">
    <source>
        <dbReference type="WBParaSite" id="RSKR_0000994600.1"/>
    </source>
</evidence>
<name>A0AC35UBP8_9BILA</name>
<evidence type="ECO:0000313" key="1">
    <source>
        <dbReference type="Proteomes" id="UP000095286"/>
    </source>
</evidence>
<proteinExistence type="predicted"/>
<dbReference type="Proteomes" id="UP000095286">
    <property type="component" value="Unplaced"/>
</dbReference>
<organism evidence="1 2">
    <name type="scientific">Rhabditophanes sp. KR3021</name>
    <dbReference type="NCBI Taxonomy" id="114890"/>
    <lineage>
        <taxon>Eukaryota</taxon>
        <taxon>Metazoa</taxon>
        <taxon>Ecdysozoa</taxon>
        <taxon>Nematoda</taxon>
        <taxon>Chromadorea</taxon>
        <taxon>Rhabditida</taxon>
        <taxon>Tylenchina</taxon>
        <taxon>Panagrolaimomorpha</taxon>
        <taxon>Strongyloidoidea</taxon>
        <taxon>Alloionematidae</taxon>
        <taxon>Rhabditophanes</taxon>
    </lineage>
</organism>
<sequence length="351" mass="39908">MRLTLKAPEIQKLLKGFVCVYKSKDTSIIALKKLLTNKIVEEGNEYHDINVPTIQRPVVISHPISGAPVISGMRNQLDYTKHPLVCGYPFRSEDIQFEELNYIEPASSGVCILAINPDEDTIPSLRQKYWSSEFFLGGQFGKQSYKNLIRGKGIGSQPCDHVVSTKIMKQITRIKHQYKRASFEHHNIDMQSEEAFELARQGNPKPSIPDAPMIYQLALKSFKSPMFALNIQGVNLTDPFLREFVFQFGVALETIASPRILRCLRIGPFTSKYALLEKEISLPKIIENIILCNQVMDNMDANTDKVAVELEETIESNVGKCLVEIQSDEDIQDVKIKDDLRIPWGRFYKTI</sequence>
<reference evidence="2" key="1">
    <citation type="submission" date="2016-11" db="UniProtKB">
        <authorList>
            <consortium name="WormBaseParasite"/>
        </authorList>
    </citation>
    <scope>IDENTIFICATION</scope>
    <source>
        <strain evidence="2">KR3021</strain>
    </source>
</reference>
<protein>
    <submittedName>
        <fullName evidence="2">TruB_N domain-containing protein</fullName>
    </submittedName>
</protein>